<proteinExistence type="predicted"/>
<organism evidence="4 5">
    <name type="scientific">Dyadobacter flavalbus</name>
    <dbReference type="NCBI Taxonomy" id="2579942"/>
    <lineage>
        <taxon>Bacteria</taxon>
        <taxon>Pseudomonadati</taxon>
        <taxon>Bacteroidota</taxon>
        <taxon>Cytophagia</taxon>
        <taxon>Cytophagales</taxon>
        <taxon>Spirosomataceae</taxon>
        <taxon>Dyadobacter</taxon>
    </lineage>
</organism>
<evidence type="ECO:0000256" key="2">
    <source>
        <dbReference type="SAM" id="SignalP"/>
    </source>
</evidence>
<feature type="signal peptide" evidence="2">
    <location>
        <begin position="1"/>
        <end position="19"/>
    </location>
</feature>
<comment type="caution">
    <text evidence="4">The sequence shown here is derived from an EMBL/GenBank/DDBJ whole genome shotgun (WGS) entry which is preliminary data.</text>
</comment>
<evidence type="ECO:0000313" key="4">
    <source>
        <dbReference type="EMBL" id="KAA6439831.1"/>
    </source>
</evidence>
<feature type="region of interest" description="Disordered" evidence="1">
    <location>
        <begin position="688"/>
        <end position="717"/>
    </location>
</feature>
<dbReference type="PANTHER" id="PTHR10579:SF43">
    <property type="entry name" value="ZINC FINGER (C3HC4-TYPE RING FINGER) FAMILY PROTEIN"/>
    <property type="match status" value="1"/>
</dbReference>
<dbReference type="PROSITE" id="PS50234">
    <property type="entry name" value="VWFA"/>
    <property type="match status" value="1"/>
</dbReference>
<name>A0A5M8QWV3_9BACT</name>
<reference evidence="4 5" key="1">
    <citation type="submission" date="2019-05" db="EMBL/GenBank/DDBJ databases">
        <authorList>
            <person name="Qu J.-H."/>
        </authorList>
    </citation>
    <scope>NUCLEOTIDE SEQUENCE [LARGE SCALE GENOMIC DNA]</scope>
    <source>
        <strain evidence="4 5">NS28</strain>
    </source>
</reference>
<dbReference type="SUPFAM" id="SSF53300">
    <property type="entry name" value="vWA-like"/>
    <property type="match status" value="1"/>
</dbReference>
<dbReference type="Pfam" id="PF00092">
    <property type="entry name" value="VWA"/>
    <property type="match status" value="1"/>
</dbReference>
<feature type="domain" description="VWFA" evidence="3">
    <location>
        <begin position="755"/>
        <end position="929"/>
    </location>
</feature>
<dbReference type="PANTHER" id="PTHR10579">
    <property type="entry name" value="CALCIUM-ACTIVATED CHLORIDE CHANNEL REGULATOR"/>
    <property type="match status" value="1"/>
</dbReference>
<keyword evidence="5" id="KW-1185">Reference proteome</keyword>
<protein>
    <submittedName>
        <fullName evidence="4">VWA domain-containing protein</fullName>
    </submittedName>
</protein>
<dbReference type="InterPro" id="IPR051266">
    <property type="entry name" value="CLCR"/>
</dbReference>
<evidence type="ECO:0000259" key="3">
    <source>
        <dbReference type="PROSITE" id="PS50234"/>
    </source>
</evidence>
<feature type="chain" id="PRO_5024290597" evidence="2">
    <location>
        <begin position="20"/>
        <end position="932"/>
    </location>
</feature>
<dbReference type="EMBL" id="VBSN01000030">
    <property type="protein sequence ID" value="KAA6439831.1"/>
    <property type="molecule type" value="Genomic_DNA"/>
</dbReference>
<gene>
    <name evidence="4" type="ORF">FEM33_10285</name>
</gene>
<dbReference type="InterPro" id="IPR002035">
    <property type="entry name" value="VWF_A"/>
</dbReference>
<accession>A0A5M8QWV3</accession>
<dbReference type="OrthoDB" id="901926at2"/>
<evidence type="ECO:0000256" key="1">
    <source>
        <dbReference type="SAM" id="MobiDB-lite"/>
    </source>
</evidence>
<dbReference type="RefSeq" id="WP_139011979.1">
    <property type="nucleotide sequence ID" value="NZ_VBSN01000030.1"/>
</dbReference>
<dbReference type="Gene3D" id="3.40.50.410">
    <property type="entry name" value="von Willebrand factor, type A domain"/>
    <property type="match status" value="1"/>
</dbReference>
<evidence type="ECO:0000313" key="5">
    <source>
        <dbReference type="Proteomes" id="UP000323994"/>
    </source>
</evidence>
<dbReference type="InterPro" id="IPR036465">
    <property type="entry name" value="vWFA_dom_sf"/>
</dbReference>
<keyword evidence="2" id="KW-0732">Signal</keyword>
<dbReference type="SMART" id="SM00327">
    <property type="entry name" value="VWA"/>
    <property type="match status" value="1"/>
</dbReference>
<dbReference type="AlphaFoldDB" id="A0A5M8QWV3"/>
<dbReference type="Proteomes" id="UP000323994">
    <property type="component" value="Unassembled WGS sequence"/>
</dbReference>
<sequence>MKYLILLSTFCALSFRSGAQPTKSRFSAYAQSEASQQTFNQYVDFINESVKVLNSRFNMLSAYQSEREKFRKRPDFLLRLPSSGPLEDFYFQKAIAGKGIKVTDKEVLVANATALWKSLERLDQTAKALETYVQLQAYKADDFKKSDELVIEMQAIFRQFGQEKAKFYGQIQHIYRQYQPYKAADPYLNMEKEMWQVLQSQQQLLDSLPFYLHADSRSKWPLELVRKSMLADEKLLPDFGKAHAGIAYPASDAVKSFRSAIVAMQTLKRHALDDHTYAARQSAEHGNDVYLWLLNYYNNDLLISYKAFVDYSKPVRRLLYFPACSPVFAMEQENAGPETTAGTPPFEDQPLLPFRTKPSASPVPPLTIRALNGYVEFINESLRQMHALQLMLRNYQSTAEYYRHPEQSKSRAKLTYEHEKFKVPVSAYELLVNAGSAIPEAYRASVNGQAEVLFSMLKEMDALSIELIRYTAGKTYIQDRLQRSDAILDRYALLFDLFDQKKEQLYNDVRRIHESYPPENPAGSWHVAGNALLRTLDADKQILFAVKDFLIQKKSQLPATDEVKAFSTKLIQDEYANLKGLKRYGRNNGLCPYAPYEDLAGNSAQFAEMITRLNTKALKTSQTPYEPFYYFYNNELVYPYNKFVELAGSGLLKAVNQPDVYAFRRTPLPELPTLQTDKNKLNDKNQDISLKPETENNNSAFIRPGKQKPTDNRGNAPIMHDTVYVERVRVDTVFVDKDAGRNAGNLSLNGFADNHMVLLMDVSSSMNSPYKLPLLKKSIKSLLALLRDSDRISIVTYSGKARIALKPTSGAKAAVIAKQIDMLQSDGDTDGNDGIRLACKVAEKHYIRGGNNRIILATDGEFPVSEEVQQLISESAKKDIHLSILTFGRNQHHRPFLKRLSELGNGTYAHVTAESAGTQLILEAQARKAAQP</sequence>